<dbReference type="Gene3D" id="3.30.479.30">
    <property type="entry name" value="Band 7 domain"/>
    <property type="match status" value="1"/>
</dbReference>
<dbReference type="CDD" id="cd03407">
    <property type="entry name" value="SPFH_like_u4"/>
    <property type="match status" value="1"/>
</dbReference>
<dbReference type="Pfam" id="PF01145">
    <property type="entry name" value="Band_7"/>
    <property type="match status" value="1"/>
</dbReference>
<dbReference type="EMBL" id="CAUYUJ010016604">
    <property type="protein sequence ID" value="CAK0867061.1"/>
    <property type="molecule type" value="Genomic_DNA"/>
</dbReference>
<gene>
    <name evidence="2" type="ORF">PCOR1329_LOCUS54079</name>
</gene>
<accession>A0ABN9V2R5</accession>
<protein>
    <recommendedName>
        <fullName evidence="1">Band 7 domain-containing protein</fullName>
    </recommendedName>
</protein>
<dbReference type="SUPFAM" id="SSF117892">
    <property type="entry name" value="Band 7/SPFH domain"/>
    <property type="match status" value="1"/>
</dbReference>
<reference evidence="2" key="1">
    <citation type="submission" date="2023-10" db="EMBL/GenBank/DDBJ databases">
        <authorList>
            <person name="Chen Y."/>
            <person name="Shah S."/>
            <person name="Dougan E. K."/>
            <person name="Thang M."/>
            <person name="Chan C."/>
        </authorList>
    </citation>
    <scope>NUCLEOTIDE SEQUENCE [LARGE SCALE GENOMIC DNA]</scope>
</reference>
<evidence type="ECO:0000259" key="1">
    <source>
        <dbReference type="SMART" id="SM00244"/>
    </source>
</evidence>
<keyword evidence="3" id="KW-1185">Reference proteome</keyword>
<evidence type="ECO:0000313" key="2">
    <source>
        <dbReference type="EMBL" id="CAK0867061.1"/>
    </source>
</evidence>
<dbReference type="PANTHER" id="PTHR43327">
    <property type="entry name" value="STOMATIN-LIKE PROTEIN 2, MITOCHONDRIAL"/>
    <property type="match status" value="1"/>
</dbReference>
<sequence>MFGDFQGYTDPGLTCYCWPFQSVQVVSLAVRQLVCETDCKTKDNVTLKIKTAVQYRVNKARIKAAVFDILDPQGQIGASVDNVVRSSVPAMTLDEAYENKESLCSSIIQSVSSMMEHYGYIILNVLVTDLSPEQRVLQAMNEINAARRLREAAVERGEADKLLQVKSAEADAEAKHLSGLGVARMRKAIADGFKDSMQSMSAGGLSPQEAVHMMVTTQYLDTLKDFANNASASSIMIPHGPGFSKALEEQVRDGFNSAASAPSQAAMS</sequence>
<dbReference type="PANTHER" id="PTHR43327:SF31">
    <property type="entry name" value="HYPERSENSITIVE-INDUCED RESPONSE PROTEIN 2"/>
    <property type="match status" value="1"/>
</dbReference>
<dbReference type="InterPro" id="IPR036013">
    <property type="entry name" value="Band_7/SPFH_dom_sf"/>
</dbReference>
<dbReference type="Proteomes" id="UP001189429">
    <property type="component" value="Unassembled WGS sequence"/>
</dbReference>
<evidence type="ECO:0000313" key="3">
    <source>
        <dbReference type="Proteomes" id="UP001189429"/>
    </source>
</evidence>
<proteinExistence type="predicted"/>
<dbReference type="InterPro" id="IPR050710">
    <property type="entry name" value="Band7/mec-2_domain"/>
</dbReference>
<feature type="domain" description="Band 7" evidence="1">
    <location>
        <begin position="2"/>
        <end position="144"/>
    </location>
</feature>
<dbReference type="InterPro" id="IPR001107">
    <property type="entry name" value="Band_7"/>
</dbReference>
<name>A0ABN9V2R5_9DINO</name>
<dbReference type="SMART" id="SM00244">
    <property type="entry name" value="PHB"/>
    <property type="match status" value="1"/>
</dbReference>
<organism evidence="2 3">
    <name type="scientific">Prorocentrum cordatum</name>
    <dbReference type="NCBI Taxonomy" id="2364126"/>
    <lineage>
        <taxon>Eukaryota</taxon>
        <taxon>Sar</taxon>
        <taxon>Alveolata</taxon>
        <taxon>Dinophyceae</taxon>
        <taxon>Prorocentrales</taxon>
        <taxon>Prorocentraceae</taxon>
        <taxon>Prorocentrum</taxon>
    </lineage>
</organism>
<comment type="caution">
    <text evidence="2">The sequence shown here is derived from an EMBL/GenBank/DDBJ whole genome shotgun (WGS) entry which is preliminary data.</text>
</comment>